<sequence length="151" mass="16948">MIIDQISEMHRYIPLLPALGKVVEIVESGILDSIALGQYTTDDERVRYNVFTYGTKQDFPGEYEIHRREADVQILLQGSEKMDIAKRTALTETMAYDEKNDALMASGASLVSYHASDDTFALFLPGEPHAPNLTDSTFCEVKKVVFKILVD</sequence>
<dbReference type="EMBL" id="CP003155">
    <property type="protein sequence ID" value="AEV30403.1"/>
    <property type="molecule type" value="Genomic_DNA"/>
</dbReference>
<dbReference type="PANTHER" id="PTHR34986:SF1">
    <property type="entry name" value="PROTEIN YIAL"/>
    <property type="match status" value="1"/>
</dbReference>
<reference evidence="1 2" key="1">
    <citation type="submission" date="2011-11" db="EMBL/GenBank/DDBJ databases">
        <title>Complete sequence of Spirochaeta sp. grapes.</title>
        <authorList>
            <consortium name="US DOE Joint Genome Institute"/>
            <person name="Lucas S."/>
            <person name="Han J."/>
            <person name="Lapidus A."/>
            <person name="Cheng J.-F."/>
            <person name="Goodwin L."/>
            <person name="Pitluck S."/>
            <person name="Peters L."/>
            <person name="Ovchinnikova G."/>
            <person name="Munk A.C."/>
            <person name="Detter J.C."/>
            <person name="Han C."/>
            <person name="Tapia R."/>
            <person name="Land M."/>
            <person name="Hauser L."/>
            <person name="Kyrpides N."/>
            <person name="Ivanova N."/>
            <person name="Pagani I."/>
            <person name="Ritalahtilisa K."/>
            <person name="Loeffler F."/>
            <person name="Woyke T."/>
        </authorList>
    </citation>
    <scope>NUCLEOTIDE SEQUENCE [LARGE SCALE GENOMIC DNA]</scope>
    <source>
        <strain evidence="2">ATCC BAA-1885 / DSM 22778 / Grapes</strain>
    </source>
</reference>
<dbReference type="RefSeq" id="WP_014271243.1">
    <property type="nucleotide sequence ID" value="NC_016633.1"/>
</dbReference>
<evidence type="ECO:0000313" key="2">
    <source>
        <dbReference type="Proteomes" id="UP000005632"/>
    </source>
</evidence>
<keyword evidence="2" id="KW-1185">Reference proteome</keyword>
<dbReference type="NCBIfam" id="TIGR00022">
    <property type="entry name" value="YhcH/YjgK/YiaL family protein"/>
    <property type="match status" value="1"/>
</dbReference>
<dbReference type="Proteomes" id="UP000005632">
    <property type="component" value="Chromosome"/>
</dbReference>
<dbReference type="GO" id="GO:0005829">
    <property type="term" value="C:cytosol"/>
    <property type="evidence" value="ECO:0007669"/>
    <property type="project" value="TreeGrafter"/>
</dbReference>
<dbReference type="HOGENOM" id="CLU_107139_2_2_12"/>
<evidence type="ECO:0000313" key="1">
    <source>
        <dbReference type="EMBL" id="AEV30403.1"/>
    </source>
</evidence>
<dbReference type="Gene3D" id="2.60.120.370">
    <property type="entry name" value="YhcH/YjgK/YiaL"/>
    <property type="match status" value="1"/>
</dbReference>
<dbReference type="PANTHER" id="PTHR34986">
    <property type="entry name" value="EVOLVED BETA-GALACTOSIDASE SUBUNIT BETA"/>
    <property type="match status" value="1"/>
</dbReference>
<dbReference type="eggNOG" id="COG2731">
    <property type="taxonomic scope" value="Bacteria"/>
</dbReference>
<dbReference type="SUPFAM" id="SSF51197">
    <property type="entry name" value="Clavaminate synthase-like"/>
    <property type="match status" value="1"/>
</dbReference>
<organism evidence="1 2">
    <name type="scientific">Sphaerochaeta pleomorpha (strain ATCC BAA-1885 / DSM 22778 / Grapes)</name>
    <dbReference type="NCBI Taxonomy" id="158190"/>
    <lineage>
        <taxon>Bacteria</taxon>
        <taxon>Pseudomonadati</taxon>
        <taxon>Spirochaetota</taxon>
        <taxon>Spirochaetia</taxon>
        <taxon>Spirochaetales</taxon>
        <taxon>Sphaerochaetaceae</taxon>
        <taxon>Sphaerochaeta</taxon>
    </lineage>
</organism>
<dbReference type="AlphaFoldDB" id="G8QV88"/>
<gene>
    <name evidence="1" type="ordered locus">SpiGrapes_2643</name>
</gene>
<proteinExistence type="predicted"/>
<dbReference type="InterPro" id="IPR004375">
    <property type="entry name" value="NanQ/TabA/YiaL"/>
</dbReference>
<dbReference type="KEGG" id="sgp:SpiGrapes_2643"/>
<name>G8QV88_SPHPG</name>
<dbReference type="STRING" id="158190.SpiGrapes_2643"/>
<protein>
    <submittedName>
        <fullName evidence="1">Uncharacterized protein, YhcH/YjgK/YiaL family</fullName>
    </submittedName>
</protein>
<dbReference type="Pfam" id="PF04074">
    <property type="entry name" value="DUF386"/>
    <property type="match status" value="1"/>
</dbReference>
<dbReference type="OrthoDB" id="9792756at2"/>
<dbReference type="InterPro" id="IPR037012">
    <property type="entry name" value="NanQ/TabA/YiaL_sf"/>
</dbReference>
<accession>G8QV88</accession>